<organism evidence="2 3">
    <name type="scientific">Prorocentrum cordatum</name>
    <dbReference type="NCBI Taxonomy" id="2364126"/>
    <lineage>
        <taxon>Eukaryota</taxon>
        <taxon>Sar</taxon>
        <taxon>Alveolata</taxon>
        <taxon>Dinophyceae</taxon>
        <taxon>Prorocentrales</taxon>
        <taxon>Prorocentraceae</taxon>
        <taxon>Prorocentrum</taxon>
    </lineage>
</organism>
<protein>
    <submittedName>
        <fullName evidence="2">Uncharacterized protein</fullName>
    </submittedName>
</protein>
<dbReference type="Proteomes" id="UP001189429">
    <property type="component" value="Unassembled WGS sequence"/>
</dbReference>
<reference evidence="2" key="1">
    <citation type="submission" date="2023-10" db="EMBL/GenBank/DDBJ databases">
        <authorList>
            <person name="Chen Y."/>
            <person name="Shah S."/>
            <person name="Dougan E. K."/>
            <person name="Thang M."/>
            <person name="Chan C."/>
        </authorList>
    </citation>
    <scope>NUCLEOTIDE SEQUENCE [LARGE SCALE GENOMIC DNA]</scope>
</reference>
<dbReference type="EMBL" id="CAUYUJ010022200">
    <property type="protein sequence ID" value="CAK0909467.1"/>
    <property type="molecule type" value="Genomic_DNA"/>
</dbReference>
<proteinExistence type="predicted"/>
<evidence type="ECO:0000256" key="1">
    <source>
        <dbReference type="SAM" id="MobiDB-lite"/>
    </source>
</evidence>
<gene>
    <name evidence="2" type="ORF">PCOR1329_LOCUS83876</name>
</gene>
<sequence length="139" mass="15068">MARIPGPGPTVGLAWLDAGLQAGAPPGEVDTARPPFAPAAGHTRACRSQGPSAALLLYSVPPRPPGQAITATEGDTGSARPRTGRSEKDGEERGEERREGEEEEEEKEEEEDKEEGHHGHKIDRLQRTNLERCLQSWRS</sequence>
<feature type="compositionally biased region" description="Basic and acidic residues" evidence="1">
    <location>
        <begin position="114"/>
        <end position="130"/>
    </location>
</feature>
<keyword evidence="3" id="KW-1185">Reference proteome</keyword>
<feature type="compositionally biased region" description="Basic and acidic residues" evidence="1">
    <location>
        <begin position="84"/>
        <end position="100"/>
    </location>
</feature>
<evidence type="ECO:0000313" key="2">
    <source>
        <dbReference type="EMBL" id="CAK0909467.1"/>
    </source>
</evidence>
<evidence type="ECO:0000313" key="3">
    <source>
        <dbReference type="Proteomes" id="UP001189429"/>
    </source>
</evidence>
<feature type="compositionally biased region" description="Acidic residues" evidence="1">
    <location>
        <begin position="101"/>
        <end position="113"/>
    </location>
</feature>
<name>A0ABN9Y9U2_9DINO</name>
<accession>A0ABN9Y9U2</accession>
<comment type="caution">
    <text evidence="2">The sequence shown here is derived from an EMBL/GenBank/DDBJ whole genome shotgun (WGS) entry which is preliminary data.</text>
</comment>
<feature type="region of interest" description="Disordered" evidence="1">
    <location>
        <begin position="22"/>
        <end position="139"/>
    </location>
</feature>